<reference evidence="1 2" key="1">
    <citation type="journal article" date="2022" name="bioRxiv">
        <title>The genome of the oomycete Peronosclerospora sorghi, a cosmopolitan pathogen of maize and sorghum, is inflated with dispersed pseudogenes.</title>
        <authorList>
            <person name="Fletcher K."/>
            <person name="Martin F."/>
            <person name="Isakeit T."/>
            <person name="Cavanaugh K."/>
            <person name="Magill C."/>
            <person name="Michelmore R."/>
        </authorList>
    </citation>
    <scope>NUCLEOTIDE SEQUENCE [LARGE SCALE GENOMIC DNA]</scope>
    <source>
        <strain evidence="1">P6</strain>
    </source>
</reference>
<accession>A0ACC0VFG7</accession>
<proteinExistence type="predicted"/>
<dbReference type="Proteomes" id="UP001163321">
    <property type="component" value="Chromosome 9"/>
</dbReference>
<dbReference type="EMBL" id="CM047588">
    <property type="protein sequence ID" value="KAI9905197.1"/>
    <property type="molecule type" value="Genomic_DNA"/>
</dbReference>
<keyword evidence="2" id="KW-1185">Reference proteome</keyword>
<comment type="caution">
    <text evidence="1">The sequence shown here is derived from an EMBL/GenBank/DDBJ whole genome shotgun (WGS) entry which is preliminary data.</text>
</comment>
<evidence type="ECO:0000313" key="2">
    <source>
        <dbReference type="Proteomes" id="UP001163321"/>
    </source>
</evidence>
<protein>
    <submittedName>
        <fullName evidence="1">Uncharacterized protein</fullName>
    </submittedName>
</protein>
<sequence length="532" mass="58609">MSEWWASIGRPFAEALLSLDAEKIKAAFVNTPRSYYGYIRSIYERSPEHVIIETFLIVFVIYITFVKRDKPRGTAAKLSEREIDELCDEWTPEPIIPSTVSTDATEFKPCGIVEATPDTHIKLQGFVEPLLNLATFDFLGLGSRPELKEVAIKTLTKYGCGSCGPRGFYGTIDTHEILEKDIAEMMGTSDSITFSDTEATSSSVLPAFAKRGDLIVMDEACNDSIVVGAELARCTVRYYKHNNLDDLERVLQSVRDEDKRQNRGSDCQRRYVVTEALFRNYGDIIDLPKVVALCNKYFFRLFLDESFSFGVLGKSGRGLTEHYGMDISEVAIICSSLAGSTASVGGFSTGSQEVVDYQRINTAGYVFSASAPPFTSACCSAAIRIMRNEPELLTKLRQNAELAHATLSAGVHGVYSISTTRVSPILHLRLFPELVARVGNEETQRALQRKVCDTVMHKCLAKGVAICSPRQKALEMLPSLRVSVTAIHSSTELEAACHVIATEAVATAKEFLSAVGADTCHTSPTDLRQRKV</sequence>
<gene>
    <name evidence="1" type="ORF">PsorP6_014332</name>
</gene>
<name>A0ACC0VFG7_9STRA</name>
<organism evidence="1 2">
    <name type="scientific">Peronosclerospora sorghi</name>
    <dbReference type="NCBI Taxonomy" id="230839"/>
    <lineage>
        <taxon>Eukaryota</taxon>
        <taxon>Sar</taxon>
        <taxon>Stramenopiles</taxon>
        <taxon>Oomycota</taxon>
        <taxon>Peronosporomycetes</taxon>
        <taxon>Peronosporales</taxon>
        <taxon>Peronosporaceae</taxon>
        <taxon>Peronosclerospora</taxon>
    </lineage>
</organism>
<evidence type="ECO:0000313" key="1">
    <source>
        <dbReference type="EMBL" id="KAI9905197.1"/>
    </source>
</evidence>